<dbReference type="STRING" id="1108050.A0A0B7F7R4"/>
<keyword evidence="4 9" id="KW-0418">Kinase</keyword>
<dbReference type="CDD" id="cd06629">
    <property type="entry name" value="STKc_Bck1_like"/>
    <property type="match status" value="1"/>
</dbReference>
<feature type="compositionally biased region" description="Low complexity" evidence="7">
    <location>
        <begin position="146"/>
        <end position="158"/>
    </location>
</feature>
<dbReference type="GO" id="GO:0005524">
    <property type="term" value="F:ATP binding"/>
    <property type="evidence" value="ECO:0007669"/>
    <property type="project" value="UniProtKB-UniRule"/>
</dbReference>
<keyword evidence="5 6" id="KW-0067">ATP-binding</keyword>
<dbReference type="SMART" id="SM00220">
    <property type="entry name" value="S_TKc"/>
    <property type="match status" value="1"/>
</dbReference>
<feature type="compositionally biased region" description="Polar residues" evidence="7">
    <location>
        <begin position="981"/>
        <end position="995"/>
    </location>
</feature>
<dbReference type="InterPro" id="IPR008271">
    <property type="entry name" value="Ser/Thr_kinase_AS"/>
</dbReference>
<dbReference type="FunFam" id="1.10.510.10:FF:000182">
    <property type="entry name" value="MAP kinase kinase kinase mkh1"/>
    <property type="match status" value="1"/>
</dbReference>
<accession>A0A0B7F7R4</accession>
<feature type="compositionally biased region" description="Low complexity" evidence="7">
    <location>
        <begin position="296"/>
        <end position="312"/>
    </location>
</feature>
<feature type="compositionally biased region" description="Polar residues" evidence="7">
    <location>
        <begin position="40"/>
        <end position="52"/>
    </location>
</feature>
<feature type="compositionally biased region" description="Low complexity" evidence="7">
    <location>
        <begin position="1048"/>
        <end position="1061"/>
    </location>
</feature>
<organism evidence="9 10">
    <name type="scientific">Thanatephorus cucumeris (strain AG1-IB / isolate 7/3/14)</name>
    <name type="common">Lettuce bottom rot fungus</name>
    <name type="synonym">Rhizoctonia solani</name>
    <dbReference type="NCBI Taxonomy" id="1108050"/>
    <lineage>
        <taxon>Eukaryota</taxon>
        <taxon>Fungi</taxon>
        <taxon>Dikarya</taxon>
        <taxon>Basidiomycota</taxon>
        <taxon>Agaricomycotina</taxon>
        <taxon>Agaricomycetes</taxon>
        <taxon>Cantharellales</taxon>
        <taxon>Ceratobasidiaceae</taxon>
        <taxon>Rhizoctonia</taxon>
        <taxon>Rhizoctonia solani AG-1</taxon>
    </lineage>
</organism>
<dbReference type="GO" id="GO:0000196">
    <property type="term" value="P:cell integrity MAPK cascade"/>
    <property type="evidence" value="ECO:0007669"/>
    <property type="project" value="UniProtKB-ARBA"/>
</dbReference>
<dbReference type="GO" id="GO:0004709">
    <property type="term" value="F:MAP kinase kinase kinase activity"/>
    <property type="evidence" value="ECO:0007669"/>
    <property type="project" value="UniProtKB-ARBA"/>
</dbReference>
<proteinExistence type="inferred from homology"/>
<feature type="compositionally biased region" description="Basic and acidic residues" evidence="7">
    <location>
        <begin position="1"/>
        <end position="12"/>
    </location>
</feature>
<dbReference type="PANTHER" id="PTHR48016">
    <property type="entry name" value="MAP KINASE KINASE KINASE SSK2-RELATED-RELATED"/>
    <property type="match status" value="1"/>
</dbReference>
<dbReference type="PROSITE" id="PS00107">
    <property type="entry name" value="PROTEIN_KINASE_ATP"/>
    <property type="match status" value="1"/>
</dbReference>
<feature type="compositionally biased region" description="Low complexity" evidence="7">
    <location>
        <begin position="66"/>
        <end position="98"/>
    </location>
</feature>
<name>A0A0B7F7R4_THACB</name>
<feature type="compositionally biased region" description="Basic and acidic residues" evidence="7">
    <location>
        <begin position="933"/>
        <end position="962"/>
    </location>
</feature>
<evidence type="ECO:0000256" key="2">
    <source>
        <dbReference type="ARBA" id="ARBA00022679"/>
    </source>
</evidence>
<feature type="compositionally biased region" description="Low complexity" evidence="7">
    <location>
        <begin position="566"/>
        <end position="586"/>
    </location>
</feature>
<comment type="similarity">
    <text evidence="1">Belongs to the protein kinase superfamily. STE Ser/Thr protein kinase family. MAP kinase kinase kinase subfamily.</text>
</comment>
<evidence type="ECO:0000256" key="1">
    <source>
        <dbReference type="ARBA" id="ARBA00006529"/>
    </source>
</evidence>
<feature type="compositionally biased region" description="Low complexity" evidence="7">
    <location>
        <begin position="1406"/>
        <end position="1417"/>
    </location>
</feature>
<dbReference type="InterPro" id="IPR017441">
    <property type="entry name" value="Protein_kinase_ATP_BS"/>
</dbReference>
<protein>
    <submittedName>
        <fullName evidence="9">Mitogen-activated protein kinase kinase kinase</fullName>
        <ecNumber evidence="9">2.7.11.1</ecNumber>
    </submittedName>
</protein>
<dbReference type="FunFam" id="3.30.200.20:FF:000387">
    <property type="entry name" value="Serine/threonine-protein kinase STE11"/>
    <property type="match status" value="1"/>
</dbReference>
<feature type="compositionally biased region" description="Basic and acidic residues" evidence="7">
    <location>
        <begin position="1239"/>
        <end position="1249"/>
    </location>
</feature>
<feature type="compositionally biased region" description="Polar residues" evidence="7">
    <location>
        <begin position="1223"/>
        <end position="1233"/>
    </location>
</feature>
<evidence type="ECO:0000256" key="5">
    <source>
        <dbReference type="ARBA" id="ARBA00022840"/>
    </source>
</evidence>
<feature type="compositionally biased region" description="Polar residues" evidence="7">
    <location>
        <begin position="680"/>
        <end position="702"/>
    </location>
</feature>
<dbReference type="InterPro" id="IPR050538">
    <property type="entry name" value="MAP_kinase_kinase_kinase"/>
</dbReference>
<dbReference type="InterPro" id="IPR011009">
    <property type="entry name" value="Kinase-like_dom_sf"/>
</dbReference>
<keyword evidence="2 9" id="KW-0808">Transferase</keyword>
<feature type="compositionally biased region" description="Pro residues" evidence="7">
    <location>
        <begin position="664"/>
        <end position="675"/>
    </location>
</feature>
<feature type="compositionally biased region" description="Basic residues" evidence="7">
    <location>
        <begin position="343"/>
        <end position="364"/>
    </location>
</feature>
<feature type="compositionally biased region" description="Polar residues" evidence="7">
    <location>
        <begin position="804"/>
        <end position="814"/>
    </location>
</feature>
<dbReference type="Proteomes" id="UP000059188">
    <property type="component" value="Unassembled WGS sequence"/>
</dbReference>
<evidence type="ECO:0000259" key="8">
    <source>
        <dbReference type="PROSITE" id="PS50011"/>
    </source>
</evidence>
<sequence length="1908" mass="206662">MAAVDVDRDAQTHRRRGQPRIKLLVLANPDRSSSSDEDTPANTYFNGYSTAPSRPATVRATSPRRTAASPRTVTSPSPTSYVGASGSSARSSDSAGPESTPPPPTPSQNLPPIELGFPKPSSKPHVTPNLPVGEDSDNAEAESSQRRSAAQSPSVRRPVSPNRQVSPPQRLERIIVAVTHDAENYVVVDLTGHTDAQAIRERILSKLHIPDDLHSNIAIYRTELGGFAIGPALDDNQLLIDCQHFGDDKGTLKFLAQRADAPSESPDVDIPVPLPPPTIAPVPPALPSLSTFAPGAMRMPSSRRPGSASPASDRLASNGYEASVSAVSDHGEQDMARSPVQTLHRHPASRRGRQSTSWRVRRRGSGSATSDMSPVAPGSSPELTSSLSATRAQERRGSVTPTPTATRSPPGFDDTNPNMNPSSVPPMPTSISGAGTVQPHVSVPSHPTHARRPSEPDSAYEREMALAAEERRREDENERWVAKQRAELASKRQQWARDHPGLANTNPMYQNGSATSGYTSGGSNSGYMPRGAPTAGAFPPNRTGSPMRTPSGHGRRPTDARPPTEQQYRAYQQQQQQQQPQAPVRQQDPHYSRQPQRARQPSPGGQPFVQQVPPPPPQAAVHTPSHAQTYPYPQSQAYPQQSQQYQQSYPPSQQPQFINRTVPAGPPRGAMPPRTPGSEYVTQANQQWSYDSPDTVHRTNNGGTIGPMSGVGIAHQRAQSPQLRGGARSMGNLRESYGAPPAPPPPPPVAQWAGGRGPSPGPVITSPPGPQVLSPAGYDVRQSQSEQPPHRQASHDGYRLPNASPLQQSQTIQPQLPPPSMQQYHQQGAGRVAPPVEQQRQPNYGQYVEPQRTGGYMEPQRTGGGYSDQRSSAGYDQRNGGYDQRVSGGFEQPPSQRTSGFVEPQRTGGQFLEQQKTGGGYMPQPQPQQQGYDRYEWERMEMQARERKEYEARRDYERKEYEQQIQQRPEPVPIQRPGPPSRQQTGTSPSHTSAMPRTITEPVSVPRAAAEALPRNANEFSTSPRPAVPISNWNSQNMVGLNRPNDPSPYYNVNPNGNPNPASLARRTFSGESLAQPPQQQRPQSAYDALPPSLRPGPRPTMQRPLTEYDRPSPSDLYRPPPLPPQTPQHATSPPVSTGRYSHFTAPQDAFQQRPVLDERVDDAYGGIEEPSVPLSLNTNTLGAPPPYRPDPDSTSPSSVAGEPSPIPPQTPPTDHSELEDNGTASPSASDASTVGYAHARDTDSDRDSTTAVSESDTADIDADADAGTLKAGDYRVLAAIERMVGKDGSGTITPPAPSVPVRSVSQPVMPVPSIAQPSYVPPPAKIISRDFAPAVQEEEEYDESDEDSGTLWQVPKQNSAPPAIAGAGTSAVAGAGAPLVRRTATRPKGLRLRIDGSRPSSHPDSSPNSTQESSTSGTFIASTLPLEVRKKASTSGNGSGGDVPARPSLQSHQTSSARGSSSWDIRPQAEEVYEKLDQFFPNHDLDKPVIDAPSGGTSPVTTEAPPATGPVVPLIGAPGVRRHKKSIRVVAAERKKMLERINAAKIQQPPIDDSATYMPDSDSATLQQSTMVPVSNILRKRSTKMWGGRVEEVTPGSAALGTGVSPNVPETIPEGGPGRQRPTFKWVKGQLIGRGSFGRVYHAMNLTTGEMIAVKQVELPKTDSDRADSRQVTVVDALKSESDTLRDLDHPHIVQYLGFEETVDVFSVFLEYVPGGSVGSVLRKFGKFEDEVVRSFSRQIIDGLAYLHKSGILHRDLKGDNILVDRSGICKISDFGISKRSEHVYNNHEGTAMQGSVFWMAPEMLHNNKQGYNAKIDIWSVGCVVLEMQAGRRPWTEDDMFAVMYKVGGLRQAPPVPDDVILSPLADDFRRKCFAVDPAERPTAVELLNHPWLEIPPGWTFKGFKER</sequence>
<feature type="compositionally biased region" description="Pro residues" evidence="7">
    <location>
        <begin position="970"/>
        <end position="980"/>
    </location>
</feature>
<evidence type="ECO:0000256" key="4">
    <source>
        <dbReference type="ARBA" id="ARBA00022777"/>
    </source>
</evidence>
<feature type="compositionally biased region" description="Polar residues" evidence="7">
    <location>
        <begin position="381"/>
        <end position="391"/>
    </location>
</feature>
<dbReference type="OrthoDB" id="266718at2759"/>
<feature type="compositionally biased region" description="Low complexity" evidence="7">
    <location>
        <begin position="1364"/>
        <end position="1378"/>
    </location>
</feature>
<feature type="compositionally biased region" description="Low complexity" evidence="7">
    <location>
        <begin position="600"/>
        <end position="611"/>
    </location>
</feature>
<feature type="compositionally biased region" description="Low complexity" evidence="7">
    <location>
        <begin position="630"/>
        <end position="656"/>
    </location>
</feature>
<evidence type="ECO:0000256" key="3">
    <source>
        <dbReference type="ARBA" id="ARBA00022741"/>
    </source>
</evidence>
<feature type="region of interest" description="Disordered" evidence="7">
    <location>
        <begin position="1485"/>
        <end position="1512"/>
    </location>
</feature>
<evidence type="ECO:0000313" key="10">
    <source>
        <dbReference type="Proteomes" id="UP000059188"/>
    </source>
</evidence>
<feature type="binding site" evidence="6">
    <location>
        <position position="1656"/>
    </location>
    <ligand>
        <name>ATP</name>
        <dbReference type="ChEBI" id="CHEBI:30616"/>
    </ligand>
</feature>
<feature type="compositionally biased region" description="Polar residues" evidence="7">
    <location>
        <begin position="1130"/>
        <end position="1140"/>
    </location>
</feature>
<feature type="compositionally biased region" description="Pro residues" evidence="7">
    <location>
        <begin position="759"/>
        <end position="770"/>
    </location>
</feature>
<feature type="compositionally biased region" description="Pro residues" evidence="7">
    <location>
        <begin position="272"/>
        <end position="286"/>
    </location>
</feature>
<dbReference type="EC" id="2.7.11.1" evidence="9"/>
<feature type="region of interest" description="Disordered" evidence="7">
    <location>
        <begin position="260"/>
        <end position="1273"/>
    </location>
</feature>
<dbReference type="Pfam" id="PF00069">
    <property type="entry name" value="Pkinase"/>
    <property type="match status" value="1"/>
</dbReference>
<feature type="compositionally biased region" description="Basic and acidic residues" evidence="7">
    <location>
        <begin position="452"/>
        <end position="500"/>
    </location>
</feature>
<feature type="region of interest" description="Disordered" evidence="7">
    <location>
        <begin position="1"/>
        <end position="168"/>
    </location>
</feature>
<dbReference type="PROSITE" id="PS00108">
    <property type="entry name" value="PROTEIN_KINASE_ST"/>
    <property type="match status" value="1"/>
</dbReference>
<evidence type="ECO:0000256" key="6">
    <source>
        <dbReference type="PROSITE-ProRule" id="PRU10141"/>
    </source>
</evidence>
<gene>
    <name evidence="9" type="ORF">RSOLAG1IB_00803</name>
</gene>
<feature type="compositionally biased region" description="Acidic residues" evidence="7">
    <location>
        <begin position="1337"/>
        <end position="1349"/>
    </location>
</feature>
<dbReference type="Gene3D" id="1.10.510.10">
    <property type="entry name" value="Transferase(Phosphotransferase) domain 1"/>
    <property type="match status" value="1"/>
</dbReference>
<feature type="region of interest" description="Disordered" evidence="7">
    <location>
        <begin position="1336"/>
        <end position="1466"/>
    </location>
</feature>
<feature type="compositionally biased region" description="Polar residues" evidence="7">
    <location>
        <begin position="1449"/>
        <end position="1464"/>
    </location>
</feature>
<dbReference type="EMBL" id="LN679100">
    <property type="protein sequence ID" value="CEL52263.1"/>
    <property type="molecule type" value="Genomic_DNA"/>
</dbReference>
<feature type="domain" description="Protein kinase" evidence="8">
    <location>
        <begin position="1627"/>
        <end position="1894"/>
    </location>
</feature>
<feature type="compositionally biased region" description="Pro residues" evidence="7">
    <location>
        <begin position="740"/>
        <end position="749"/>
    </location>
</feature>
<evidence type="ECO:0000256" key="7">
    <source>
        <dbReference type="SAM" id="MobiDB-lite"/>
    </source>
</evidence>
<dbReference type="PANTHER" id="PTHR48016:SF48">
    <property type="entry name" value="SERINE_THREONINE-PROTEIN KINASE BCK1_SLK1_SSP31"/>
    <property type="match status" value="1"/>
</dbReference>
<keyword evidence="10" id="KW-1185">Reference proteome</keyword>
<reference evidence="9 10" key="1">
    <citation type="submission" date="2014-11" db="EMBL/GenBank/DDBJ databases">
        <authorList>
            <person name="Wibberg Daniel"/>
        </authorList>
    </citation>
    <scope>NUCLEOTIDE SEQUENCE [LARGE SCALE GENOMIC DNA]</scope>
    <source>
        <strain evidence="9">Rhizoctonia solani AG1-IB 7/3/14</strain>
    </source>
</reference>
<dbReference type="SUPFAM" id="SSF56112">
    <property type="entry name" value="Protein kinase-like (PK-like)"/>
    <property type="match status" value="1"/>
</dbReference>
<dbReference type="InterPro" id="IPR000719">
    <property type="entry name" value="Prot_kinase_dom"/>
</dbReference>
<evidence type="ECO:0000313" key="9">
    <source>
        <dbReference type="EMBL" id="CEL52263.1"/>
    </source>
</evidence>
<keyword evidence="3 6" id="KW-0547">Nucleotide-binding</keyword>
<dbReference type="PROSITE" id="PS50011">
    <property type="entry name" value="PROTEIN_KINASE_DOM"/>
    <property type="match status" value="1"/>
</dbReference>